<accession>A0A2B5XC29</accession>
<feature type="coiled-coil region" evidence="1">
    <location>
        <begin position="389"/>
        <end position="416"/>
    </location>
</feature>
<dbReference type="Gene3D" id="1.20.1170.10">
    <property type="match status" value="1"/>
</dbReference>
<evidence type="ECO:0000313" key="2">
    <source>
        <dbReference type="EMBL" id="PEM46702.1"/>
    </source>
</evidence>
<dbReference type="EMBL" id="NUDL01000111">
    <property type="protein sequence ID" value="PEM46702.1"/>
    <property type="molecule type" value="Genomic_DNA"/>
</dbReference>
<comment type="caution">
    <text evidence="2">The sequence shown here is derived from an EMBL/GenBank/DDBJ whole genome shotgun (WGS) entry which is preliminary data.</text>
</comment>
<name>A0A2B5XC29_9BACI</name>
<reference evidence="2 3" key="1">
    <citation type="submission" date="2017-09" db="EMBL/GenBank/DDBJ databases">
        <title>Large-scale bioinformatics analysis of Bacillus genomes uncovers conserved roles of natural products in bacterial physiology.</title>
        <authorList>
            <consortium name="Agbiome Team Llc"/>
            <person name="Bleich R.M."/>
            <person name="Grubbs K.J."/>
            <person name="Santa Maria K.C."/>
            <person name="Allen S.E."/>
            <person name="Farag S."/>
            <person name="Shank E.A."/>
            <person name="Bowers A."/>
        </authorList>
    </citation>
    <scope>NUCLEOTIDE SEQUENCE [LARGE SCALE GENOMIC DNA]</scope>
    <source>
        <strain evidence="2 3">AFS010764</strain>
    </source>
</reference>
<feature type="coiled-coil region" evidence="1">
    <location>
        <begin position="147"/>
        <end position="210"/>
    </location>
</feature>
<organism evidence="2 3">
    <name type="scientific">Bacillus wiedmannii</name>
    <dbReference type="NCBI Taxonomy" id="1890302"/>
    <lineage>
        <taxon>Bacteria</taxon>
        <taxon>Bacillati</taxon>
        <taxon>Bacillota</taxon>
        <taxon>Bacilli</taxon>
        <taxon>Bacillales</taxon>
        <taxon>Bacillaceae</taxon>
        <taxon>Bacillus</taxon>
        <taxon>Bacillus cereus group</taxon>
    </lineage>
</organism>
<dbReference type="Proteomes" id="UP000220621">
    <property type="component" value="Unassembled WGS sequence"/>
</dbReference>
<evidence type="ECO:0000256" key="1">
    <source>
        <dbReference type="SAM" id="Coils"/>
    </source>
</evidence>
<dbReference type="Pfam" id="PF05791">
    <property type="entry name" value="Bacillus_HBL"/>
    <property type="match status" value="1"/>
</dbReference>
<dbReference type="RefSeq" id="WP_098103411.1">
    <property type="nucleotide sequence ID" value="NZ_NUDL01000111.1"/>
</dbReference>
<proteinExistence type="predicted"/>
<dbReference type="PANTHER" id="PTHR38443">
    <property type="match status" value="1"/>
</dbReference>
<dbReference type="PANTHER" id="PTHR38443:SF2">
    <property type="entry name" value="NON-HEMOLYTIC ENTEROTOXIN LYTIC COMPONENT L1"/>
    <property type="match status" value="1"/>
</dbReference>
<protein>
    <submittedName>
        <fullName evidence="2">Hemolysin BL lytic component L2</fullName>
    </submittedName>
</protein>
<keyword evidence="1" id="KW-0175">Coiled coil</keyword>
<dbReference type="GO" id="GO:0016020">
    <property type="term" value="C:membrane"/>
    <property type="evidence" value="ECO:0007669"/>
    <property type="project" value="InterPro"/>
</dbReference>
<dbReference type="InterPro" id="IPR008414">
    <property type="entry name" value="HBL"/>
</dbReference>
<gene>
    <name evidence="2" type="ORF">CN611_27470</name>
</gene>
<sequence>MKNKIMTGFLITSIVTGATIPINTLATPIVQAETQQENMDISSSLRKLGAQSKLIQTYIDQSLMSPNVQLEEVPALNTNQFLIKQDMKEWSSELYPQLILLNSKSKGFVTKFNSYYPTLKSYVDNNEDREGFLDRLEVLQEMAMTNQENAQRQINELTDLKLQLDKKLKDFDTDVATAQGILGTDGTGKIDQLKNEILNTKKAIQNDLQQIALIPGALNEQGFAIFKEVYSLSKEIIEPAAQAGMAAYNKGKEINNSILEAEKKAAQEATEQGKTALEIESAKKAAREAIEKSKQGEIAAAAAAKTQEYDLMKAIDTEKIKKTFGVFAEVNKLTAEQRAYLDDLEKQNQKIYDLTTKLSIADLQKSMLLLSQNDLHTFANQVDVELDLLKRYKADLNLIKNNITKLSINVDATNEQSQKDTLRQLKNVISYLEEQVYKF</sequence>
<dbReference type="InterPro" id="IPR052785">
    <property type="entry name" value="Enterotoxin_cmpnt"/>
</dbReference>
<dbReference type="SUPFAM" id="SSF58100">
    <property type="entry name" value="Bacterial hemolysins"/>
    <property type="match status" value="1"/>
</dbReference>
<evidence type="ECO:0000313" key="3">
    <source>
        <dbReference type="Proteomes" id="UP000220621"/>
    </source>
</evidence>
<dbReference type="AlphaFoldDB" id="A0A2B5XC29"/>